<protein>
    <submittedName>
        <fullName evidence="2">Uncharacterized protein</fullName>
    </submittedName>
</protein>
<evidence type="ECO:0000313" key="2">
    <source>
        <dbReference type="EMBL" id="KAJ8422464.1"/>
    </source>
</evidence>
<dbReference type="EMBL" id="JAKOGI010002247">
    <property type="protein sequence ID" value="KAJ8422464.1"/>
    <property type="molecule type" value="Genomic_DNA"/>
</dbReference>
<sequence>MPDEAQAVHEGEPSNATPEPVAEAKHDTVRSKIKALLEDAKKASNEIITNTRVLVGVTMELEKLVPKAHTSLTKVRTIAVQTTTDALFAETTVKEYQTEHQEESVAPATRIVIRELDVDVPLRDVQEASYVGKGKVIIEEVSRRPRTRSIQCSTMQVPTEPQGDSVAPAPGIVIRELDANVPM</sequence>
<accession>A0A9Q1JH65</accession>
<organism evidence="2 3">
    <name type="scientific">Carnegiea gigantea</name>
    <dbReference type="NCBI Taxonomy" id="171969"/>
    <lineage>
        <taxon>Eukaryota</taxon>
        <taxon>Viridiplantae</taxon>
        <taxon>Streptophyta</taxon>
        <taxon>Embryophyta</taxon>
        <taxon>Tracheophyta</taxon>
        <taxon>Spermatophyta</taxon>
        <taxon>Magnoliopsida</taxon>
        <taxon>eudicotyledons</taxon>
        <taxon>Gunneridae</taxon>
        <taxon>Pentapetalae</taxon>
        <taxon>Caryophyllales</taxon>
        <taxon>Cactineae</taxon>
        <taxon>Cactaceae</taxon>
        <taxon>Cactoideae</taxon>
        <taxon>Echinocereeae</taxon>
        <taxon>Carnegiea</taxon>
    </lineage>
</organism>
<name>A0A9Q1JH65_9CARY</name>
<keyword evidence="3" id="KW-1185">Reference proteome</keyword>
<proteinExistence type="predicted"/>
<evidence type="ECO:0000256" key="1">
    <source>
        <dbReference type="SAM" id="MobiDB-lite"/>
    </source>
</evidence>
<dbReference type="AlphaFoldDB" id="A0A9Q1JH65"/>
<feature type="compositionally biased region" description="Basic and acidic residues" evidence="1">
    <location>
        <begin position="1"/>
        <end position="12"/>
    </location>
</feature>
<reference evidence="2" key="1">
    <citation type="submission" date="2022-04" db="EMBL/GenBank/DDBJ databases">
        <title>Carnegiea gigantea Genome sequencing and assembly v2.</title>
        <authorList>
            <person name="Copetti D."/>
            <person name="Sanderson M.J."/>
            <person name="Burquez A."/>
            <person name="Wojciechowski M.F."/>
        </authorList>
    </citation>
    <scope>NUCLEOTIDE SEQUENCE</scope>
    <source>
        <strain evidence="2">SGP5-SGP5p</strain>
        <tissue evidence="2">Aerial part</tissue>
    </source>
</reference>
<gene>
    <name evidence="2" type="ORF">Cgig2_009772</name>
</gene>
<evidence type="ECO:0000313" key="3">
    <source>
        <dbReference type="Proteomes" id="UP001153076"/>
    </source>
</evidence>
<comment type="caution">
    <text evidence="2">The sequence shown here is derived from an EMBL/GenBank/DDBJ whole genome shotgun (WGS) entry which is preliminary data.</text>
</comment>
<dbReference type="Proteomes" id="UP001153076">
    <property type="component" value="Unassembled WGS sequence"/>
</dbReference>
<feature type="region of interest" description="Disordered" evidence="1">
    <location>
        <begin position="1"/>
        <end position="26"/>
    </location>
</feature>